<dbReference type="InterPro" id="IPR027417">
    <property type="entry name" value="P-loop_NTPase"/>
</dbReference>
<dbReference type="Pfam" id="PF17868">
    <property type="entry name" value="AAA_lid_8"/>
    <property type="match status" value="1"/>
</dbReference>
<evidence type="ECO:0000313" key="3">
    <source>
        <dbReference type="EMBL" id="KAK9830840.1"/>
    </source>
</evidence>
<dbReference type="InterPro" id="IPR001270">
    <property type="entry name" value="ClpA/B"/>
</dbReference>
<dbReference type="Proteomes" id="UP001438707">
    <property type="component" value="Unassembled WGS sequence"/>
</dbReference>
<keyword evidence="4" id="KW-1185">Reference proteome</keyword>
<sequence length="557" mass="61571">MSYTTQLPQHNSTSRLQNQAPACPRQPSSPHLPGLRSQLQRNDTASRPDRRHRQQLRQLRQVVLNAVRADQQGQQTDSSTLQLISEITSRVDEAHNSLLERSSRADGYVDPGADSELKSKVYKSIESLSAGLLERETEVRLLLLAALCGEHLVMLGPPGTAKSELARRLSGLTSGTYFERLLTRFSVPEELFGPLSMRGLENDLYERQIDGYLPTAEVAFVDEIFKANSAILNALLTLLNERLFDNGSKRIDVPLLCLVGASNELPESEELDALYDRFLLRRSVSQVSAAQLTTLARLAAGRAGPPPVSNASSNGAGPMPASAPGLAIEDFRGTRAASREAVDVPDGVIDLLTDLRNWLQDKAEPPIYISDRRFMKSIQLLQVAAFADGRDEVNAFDCLLLEFVYGNRPDDAQKVRQRVLDIISSDPGLQQTELVFLGLFGRACRVLESPESQEVAEVQQEVTDLVQLLTSRQGELASMLNGFPQLRSTIWFSEASQQAAVQSLTPQMTENRGKVEDLLREAMLLQEAVTQRIAASALEKLLPRRFKQYQKGIGSRA</sequence>
<dbReference type="GO" id="GO:0005524">
    <property type="term" value="F:ATP binding"/>
    <property type="evidence" value="ECO:0007669"/>
    <property type="project" value="InterPro"/>
</dbReference>
<feature type="domain" description="AAA+ ATPase" evidence="2">
    <location>
        <begin position="148"/>
        <end position="284"/>
    </location>
</feature>
<dbReference type="PANTHER" id="PTHR32204">
    <property type="entry name" value="ATPASE RAVA"/>
    <property type="match status" value="1"/>
</dbReference>
<protein>
    <recommendedName>
        <fullName evidence="2">AAA+ ATPase domain-containing protein</fullName>
    </recommendedName>
</protein>
<evidence type="ECO:0000313" key="4">
    <source>
        <dbReference type="Proteomes" id="UP001438707"/>
    </source>
</evidence>
<proteinExistence type="predicted"/>
<dbReference type="EMBL" id="JALJOS010000015">
    <property type="protein sequence ID" value="KAK9830840.1"/>
    <property type="molecule type" value="Genomic_DNA"/>
</dbReference>
<gene>
    <name evidence="3" type="ORF">WJX74_009470</name>
</gene>
<dbReference type="SUPFAM" id="SSF52540">
    <property type="entry name" value="P-loop containing nucleoside triphosphate hydrolases"/>
    <property type="match status" value="1"/>
</dbReference>
<comment type="caution">
    <text evidence="3">The sequence shown here is derived from an EMBL/GenBank/DDBJ whole genome shotgun (WGS) entry which is preliminary data.</text>
</comment>
<dbReference type="InterPro" id="IPR050513">
    <property type="entry name" value="RavA_ATPases"/>
</dbReference>
<dbReference type="Gene3D" id="3.40.50.300">
    <property type="entry name" value="P-loop containing nucleotide triphosphate hydrolases"/>
    <property type="match status" value="1"/>
</dbReference>
<dbReference type="InterPro" id="IPR045427">
    <property type="entry name" value="MoxR"/>
</dbReference>
<feature type="region of interest" description="Disordered" evidence="1">
    <location>
        <begin position="1"/>
        <end position="53"/>
    </location>
</feature>
<dbReference type="InterPro" id="IPR003593">
    <property type="entry name" value="AAA+_ATPase"/>
</dbReference>
<feature type="compositionally biased region" description="Polar residues" evidence="1">
    <location>
        <begin position="1"/>
        <end position="20"/>
    </location>
</feature>
<dbReference type="SMART" id="SM00382">
    <property type="entry name" value="AAA"/>
    <property type="match status" value="1"/>
</dbReference>
<reference evidence="3 4" key="1">
    <citation type="journal article" date="2024" name="Nat. Commun.">
        <title>Phylogenomics reveals the evolutionary origins of lichenization in chlorophyte algae.</title>
        <authorList>
            <person name="Puginier C."/>
            <person name="Libourel C."/>
            <person name="Otte J."/>
            <person name="Skaloud P."/>
            <person name="Haon M."/>
            <person name="Grisel S."/>
            <person name="Petersen M."/>
            <person name="Berrin J.G."/>
            <person name="Delaux P.M."/>
            <person name="Dal Grande F."/>
            <person name="Keller J."/>
        </authorList>
    </citation>
    <scope>NUCLEOTIDE SEQUENCE [LARGE SCALE GENOMIC DNA]</scope>
    <source>
        <strain evidence="3 4">SAG 2145</strain>
    </source>
</reference>
<organism evidence="3 4">
    <name type="scientific">Apatococcus lobatus</name>
    <dbReference type="NCBI Taxonomy" id="904363"/>
    <lineage>
        <taxon>Eukaryota</taxon>
        <taxon>Viridiplantae</taxon>
        <taxon>Chlorophyta</taxon>
        <taxon>core chlorophytes</taxon>
        <taxon>Trebouxiophyceae</taxon>
        <taxon>Chlorellales</taxon>
        <taxon>Chlorellaceae</taxon>
        <taxon>Apatococcus</taxon>
    </lineage>
</organism>
<dbReference type="Pfam" id="PF20030">
    <property type="entry name" value="bpMoxR"/>
    <property type="match status" value="1"/>
</dbReference>
<evidence type="ECO:0000256" key="1">
    <source>
        <dbReference type="SAM" id="MobiDB-lite"/>
    </source>
</evidence>
<dbReference type="InterPro" id="IPR041538">
    <property type="entry name" value="RavA-like_AAA_lid"/>
</dbReference>
<name>A0AAW1RB60_9CHLO</name>
<accession>A0AAW1RB60</accession>
<dbReference type="PANTHER" id="PTHR32204:SF0">
    <property type="entry name" value="ATPASE RAVA"/>
    <property type="match status" value="1"/>
</dbReference>
<dbReference type="AlphaFoldDB" id="A0AAW1RB60"/>
<dbReference type="CDD" id="cd00009">
    <property type="entry name" value="AAA"/>
    <property type="match status" value="1"/>
</dbReference>
<dbReference type="PRINTS" id="PR00300">
    <property type="entry name" value="CLPPROTEASEA"/>
</dbReference>
<evidence type="ECO:0000259" key="2">
    <source>
        <dbReference type="SMART" id="SM00382"/>
    </source>
</evidence>